<reference evidence="1 2" key="1">
    <citation type="submission" date="2023-03" db="EMBL/GenBank/DDBJ databases">
        <title>WGS of Gossypium arboreum.</title>
        <authorList>
            <person name="Yu D."/>
        </authorList>
    </citation>
    <scope>NUCLEOTIDE SEQUENCE [LARGE SCALE GENOMIC DNA]</scope>
    <source>
        <tissue evidence="1">Leaf</tissue>
    </source>
</reference>
<dbReference type="Proteomes" id="UP001358586">
    <property type="component" value="Chromosome 13"/>
</dbReference>
<evidence type="ECO:0000313" key="1">
    <source>
        <dbReference type="EMBL" id="KAK5771640.1"/>
    </source>
</evidence>
<sequence>MSRYTRSYFATPRAVCSTLGCLQGYVVTSSGCATTLKAFLGFFSSAPYVMTSNGPCCNLVTDIELSCLLIVPCTFTKCIDSS</sequence>
<evidence type="ECO:0000313" key="2">
    <source>
        <dbReference type="Proteomes" id="UP001358586"/>
    </source>
</evidence>
<organism evidence="1 2">
    <name type="scientific">Gossypium arboreum</name>
    <name type="common">Tree cotton</name>
    <name type="synonym">Gossypium nanking</name>
    <dbReference type="NCBI Taxonomy" id="29729"/>
    <lineage>
        <taxon>Eukaryota</taxon>
        <taxon>Viridiplantae</taxon>
        <taxon>Streptophyta</taxon>
        <taxon>Embryophyta</taxon>
        <taxon>Tracheophyta</taxon>
        <taxon>Spermatophyta</taxon>
        <taxon>Magnoliopsida</taxon>
        <taxon>eudicotyledons</taxon>
        <taxon>Gunneridae</taxon>
        <taxon>Pentapetalae</taxon>
        <taxon>rosids</taxon>
        <taxon>malvids</taxon>
        <taxon>Malvales</taxon>
        <taxon>Malvaceae</taxon>
        <taxon>Malvoideae</taxon>
        <taxon>Gossypium</taxon>
    </lineage>
</organism>
<accession>A0ABR0MEH4</accession>
<keyword evidence="2" id="KW-1185">Reference proteome</keyword>
<dbReference type="EMBL" id="JARKNE010000013">
    <property type="protein sequence ID" value="KAK5771640.1"/>
    <property type="molecule type" value="Genomic_DNA"/>
</dbReference>
<dbReference type="PROSITE" id="PS51257">
    <property type="entry name" value="PROKAR_LIPOPROTEIN"/>
    <property type="match status" value="1"/>
</dbReference>
<protein>
    <submittedName>
        <fullName evidence="1">Uncharacterized protein</fullName>
    </submittedName>
</protein>
<name>A0ABR0MEH4_GOSAR</name>
<proteinExistence type="predicted"/>
<comment type="caution">
    <text evidence="1">The sequence shown here is derived from an EMBL/GenBank/DDBJ whole genome shotgun (WGS) entry which is preliminary data.</text>
</comment>
<gene>
    <name evidence="1" type="ORF">PVK06_047868</name>
</gene>